<organism evidence="6 7">
    <name type="scientific">Sulfitobacter guttiformis</name>
    <dbReference type="NCBI Taxonomy" id="74349"/>
    <lineage>
        <taxon>Bacteria</taxon>
        <taxon>Pseudomonadati</taxon>
        <taxon>Pseudomonadota</taxon>
        <taxon>Alphaproteobacteria</taxon>
        <taxon>Rhodobacterales</taxon>
        <taxon>Roseobacteraceae</taxon>
        <taxon>Sulfitobacter</taxon>
    </lineage>
</organism>
<evidence type="ECO:0000313" key="7">
    <source>
        <dbReference type="Proteomes" id="UP000284407"/>
    </source>
</evidence>
<comment type="caution">
    <text evidence="6">The sequence shown here is derived from an EMBL/GenBank/DDBJ whole genome shotgun (WGS) entry which is preliminary data.</text>
</comment>
<feature type="domain" description="Nudix hydrolase" evidence="5">
    <location>
        <begin position="20"/>
        <end position="152"/>
    </location>
</feature>
<dbReference type="GO" id="GO:0008486">
    <property type="term" value="F:diphosphoinositol-polyphosphate diphosphatase activity"/>
    <property type="evidence" value="ECO:0007669"/>
    <property type="project" value="TreeGrafter"/>
</dbReference>
<dbReference type="GO" id="GO:0005737">
    <property type="term" value="C:cytoplasm"/>
    <property type="evidence" value="ECO:0007669"/>
    <property type="project" value="TreeGrafter"/>
</dbReference>
<evidence type="ECO:0000256" key="3">
    <source>
        <dbReference type="ARBA" id="ARBA00022801"/>
    </source>
</evidence>
<reference evidence="6 7" key="1">
    <citation type="submission" date="2018-09" db="EMBL/GenBank/DDBJ databases">
        <title>Genomic Encyclopedia of Archaeal and Bacterial Type Strains, Phase II (KMG-II): from individual species to whole genera.</title>
        <authorList>
            <person name="Goeker M."/>
        </authorList>
    </citation>
    <scope>NUCLEOTIDE SEQUENCE [LARGE SCALE GENOMIC DNA]</scope>
    <source>
        <strain evidence="6 7">DSM 11458</strain>
    </source>
</reference>
<dbReference type="InterPro" id="IPR015797">
    <property type="entry name" value="NUDIX_hydrolase-like_dom_sf"/>
</dbReference>
<dbReference type="InterPro" id="IPR047198">
    <property type="entry name" value="DDP-like_NUDIX"/>
</dbReference>
<dbReference type="PANTHER" id="PTHR12629:SF0">
    <property type="entry name" value="DIPHOSPHOINOSITOL-POLYPHOSPHATE DIPHOSPHATASE"/>
    <property type="match status" value="1"/>
</dbReference>
<dbReference type="PROSITE" id="PS51462">
    <property type="entry name" value="NUDIX"/>
    <property type="match status" value="1"/>
</dbReference>
<keyword evidence="4" id="KW-0460">Magnesium</keyword>
<keyword evidence="2" id="KW-0479">Metal-binding</keyword>
<dbReference type="GO" id="GO:1901907">
    <property type="term" value="P:diadenosine pentaphosphate catabolic process"/>
    <property type="evidence" value="ECO:0007669"/>
    <property type="project" value="TreeGrafter"/>
</dbReference>
<dbReference type="GO" id="GO:1901911">
    <property type="term" value="P:adenosine 5'-(hexahydrogen pentaphosphate) catabolic process"/>
    <property type="evidence" value="ECO:0007669"/>
    <property type="project" value="TreeGrafter"/>
</dbReference>
<gene>
    <name evidence="6" type="ORF">C8N30_2501</name>
</gene>
<evidence type="ECO:0000256" key="4">
    <source>
        <dbReference type="ARBA" id="ARBA00022842"/>
    </source>
</evidence>
<dbReference type="EMBL" id="RAQK01000001">
    <property type="protein sequence ID" value="RKE97872.1"/>
    <property type="molecule type" value="Genomic_DNA"/>
</dbReference>
<dbReference type="GO" id="GO:0071543">
    <property type="term" value="P:diphosphoinositol polyphosphate metabolic process"/>
    <property type="evidence" value="ECO:0007669"/>
    <property type="project" value="TreeGrafter"/>
</dbReference>
<dbReference type="Pfam" id="PF00293">
    <property type="entry name" value="NUDIX"/>
    <property type="match status" value="1"/>
</dbReference>
<dbReference type="Gene3D" id="3.90.79.10">
    <property type="entry name" value="Nucleoside Triphosphate Pyrophosphohydrolase"/>
    <property type="match status" value="1"/>
</dbReference>
<evidence type="ECO:0000259" key="5">
    <source>
        <dbReference type="PROSITE" id="PS51462"/>
    </source>
</evidence>
<dbReference type="STRING" id="1443111.Z949_587"/>
<dbReference type="CDD" id="cd04666">
    <property type="entry name" value="NUDIX_DIPP2_like_Nudt4"/>
    <property type="match status" value="1"/>
</dbReference>
<dbReference type="AlphaFoldDB" id="A0A420DUE0"/>
<accession>A0A420DUE0</accession>
<dbReference type="GO" id="GO:0000298">
    <property type="term" value="F:endopolyphosphatase activity"/>
    <property type="evidence" value="ECO:0007669"/>
    <property type="project" value="TreeGrafter"/>
</dbReference>
<dbReference type="SUPFAM" id="SSF55811">
    <property type="entry name" value="Nudix"/>
    <property type="match status" value="1"/>
</dbReference>
<proteinExistence type="predicted"/>
<dbReference type="RefSeq" id="WP_025061256.1">
    <property type="nucleotide sequence ID" value="NZ_RAQK01000001.1"/>
</dbReference>
<dbReference type="GO" id="GO:0034432">
    <property type="term" value="F:bis(5'-adenosyl)-pentaphosphatase activity"/>
    <property type="evidence" value="ECO:0007669"/>
    <property type="project" value="TreeGrafter"/>
</dbReference>
<keyword evidence="7" id="KW-1185">Reference proteome</keyword>
<dbReference type="Proteomes" id="UP000284407">
    <property type="component" value="Unassembled WGS sequence"/>
</dbReference>
<name>A0A420DUE0_9RHOB</name>
<protein>
    <submittedName>
        <fullName evidence="6">8-oxo-dGTP pyrophosphatase MutT (NUDIX family)</fullName>
    </submittedName>
</protein>
<dbReference type="GO" id="GO:0046872">
    <property type="term" value="F:metal ion binding"/>
    <property type="evidence" value="ECO:0007669"/>
    <property type="project" value="UniProtKB-KW"/>
</dbReference>
<evidence type="ECO:0000256" key="2">
    <source>
        <dbReference type="ARBA" id="ARBA00022723"/>
    </source>
</evidence>
<evidence type="ECO:0000313" key="6">
    <source>
        <dbReference type="EMBL" id="RKE97872.1"/>
    </source>
</evidence>
<sequence length="152" mass="17081">MKHVFRKSWAGAFGQTFKTVRRSQVAALCYRQTDTGIEVLVITSRDTKRWILPKGWPIEGLDGPASALQEAWEEAGVRQADITPEPLGTYSYDKRLSDGGALPVEATVYLARVETLADTYPEMDERTRRWVTPDDAAQMVAEPELQNILRAL</sequence>
<dbReference type="GO" id="GO:0034431">
    <property type="term" value="F:bis(5'-adenosyl)-hexaphosphatase activity"/>
    <property type="evidence" value="ECO:0007669"/>
    <property type="project" value="TreeGrafter"/>
</dbReference>
<evidence type="ECO:0000256" key="1">
    <source>
        <dbReference type="ARBA" id="ARBA00001946"/>
    </source>
</evidence>
<dbReference type="PANTHER" id="PTHR12629">
    <property type="entry name" value="DIPHOSPHOINOSITOL POLYPHOSPHATE PHOSPHOHYDROLASE"/>
    <property type="match status" value="1"/>
</dbReference>
<dbReference type="OrthoDB" id="7066910at2"/>
<comment type="cofactor">
    <cofactor evidence="1">
        <name>Mg(2+)</name>
        <dbReference type="ChEBI" id="CHEBI:18420"/>
    </cofactor>
</comment>
<dbReference type="InterPro" id="IPR000086">
    <property type="entry name" value="NUDIX_hydrolase_dom"/>
</dbReference>
<keyword evidence="3" id="KW-0378">Hydrolase</keyword>
<dbReference type="GO" id="GO:1901909">
    <property type="term" value="P:diadenosine hexaphosphate catabolic process"/>
    <property type="evidence" value="ECO:0007669"/>
    <property type="project" value="TreeGrafter"/>
</dbReference>